<dbReference type="FunFam" id="1.10.10.10:FF:000001">
    <property type="entry name" value="LysR family transcriptional regulator"/>
    <property type="match status" value="1"/>
</dbReference>
<keyword evidence="3" id="KW-0238">DNA-binding</keyword>
<evidence type="ECO:0000256" key="3">
    <source>
        <dbReference type="ARBA" id="ARBA00023125"/>
    </source>
</evidence>
<feature type="domain" description="HTH lysR-type" evidence="5">
    <location>
        <begin position="5"/>
        <end position="62"/>
    </location>
</feature>
<dbReference type="OrthoDB" id="9811588at2"/>
<dbReference type="InterPro" id="IPR036388">
    <property type="entry name" value="WH-like_DNA-bd_sf"/>
</dbReference>
<dbReference type="SUPFAM" id="SSF53850">
    <property type="entry name" value="Periplasmic binding protein-like II"/>
    <property type="match status" value="1"/>
</dbReference>
<evidence type="ECO:0000256" key="4">
    <source>
        <dbReference type="ARBA" id="ARBA00023163"/>
    </source>
</evidence>
<evidence type="ECO:0000256" key="1">
    <source>
        <dbReference type="ARBA" id="ARBA00009437"/>
    </source>
</evidence>
<dbReference type="InterPro" id="IPR005119">
    <property type="entry name" value="LysR_subst-bd"/>
</dbReference>
<sequence>MNRTPDLVRLRYFLAVANASSFRGASEALNIAQPAVSRAVQMLEGELGFKLLERTTRRVTLTEAGAILARDVEDAMQLISQSVRTARQVASGEAGELVIAYSAQAAHGPMADLIVRFRTKFPQARVSLYQMSSQEQIQAIESGRIDVGFLLSAACKGSVAHMAFAQERFVLLVSKRHPIAQRSEISLNDLVDVPFVVGTRKRWDTFRSLISSACLSAGFLPAIVEEADDVPVLLQLIALERGVTLYGSAIIPTLPPDITALPLCDTDACFGVSIAWSNRSQTPLIREFVSFVEQSRPQRPTEPKESSAER</sequence>
<evidence type="ECO:0000259" key="5">
    <source>
        <dbReference type="PROSITE" id="PS50931"/>
    </source>
</evidence>
<dbReference type="GO" id="GO:0003677">
    <property type="term" value="F:DNA binding"/>
    <property type="evidence" value="ECO:0007669"/>
    <property type="project" value="UniProtKB-KW"/>
</dbReference>
<dbReference type="Gene3D" id="3.40.190.10">
    <property type="entry name" value="Periplasmic binding protein-like II"/>
    <property type="match status" value="2"/>
</dbReference>
<evidence type="ECO:0000313" key="6">
    <source>
        <dbReference type="EMBL" id="MXQ10483.1"/>
    </source>
</evidence>
<dbReference type="EMBL" id="WURB01000002">
    <property type="protein sequence ID" value="MXQ10483.1"/>
    <property type="molecule type" value="Genomic_DNA"/>
</dbReference>
<reference evidence="6 7" key="2">
    <citation type="submission" date="2020-01" db="EMBL/GenBank/DDBJ databases">
        <title>Microvirga sp. nov., an arsenate reduction bacterium isolated from Tibet hotspring sediments.</title>
        <authorList>
            <person name="Xian W.-D."/>
            <person name="Li W.-J."/>
        </authorList>
    </citation>
    <scope>NUCLEOTIDE SEQUENCE [LARGE SCALE GENOMIC DNA]</scope>
    <source>
        <strain evidence="6 7">KCTC 23863</strain>
    </source>
</reference>
<keyword evidence="2" id="KW-0805">Transcription regulation</keyword>
<protein>
    <submittedName>
        <fullName evidence="6">LysR family transcriptional regulator</fullName>
    </submittedName>
</protein>
<accession>A0A7X3MP49</accession>
<gene>
    <name evidence="6" type="ORF">GR328_03215</name>
</gene>
<dbReference type="Gene3D" id="1.10.10.10">
    <property type="entry name" value="Winged helix-like DNA-binding domain superfamily/Winged helix DNA-binding domain"/>
    <property type="match status" value="1"/>
</dbReference>
<dbReference type="PANTHER" id="PTHR30346:SF28">
    <property type="entry name" value="HTH-TYPE TRANSCRIPTIONAL REGULATOR CYNR"/>
    <property type="match status" value="1"/>
</dbReference>
<dbReference type="PRINTS" id="PR00039">
    <property type="entry name" value="HTHLYSR"/>
</dbReference>
<dbReference type="CDD" id="cd08414">
    <property type="entry name" value="PBP2_LTTR_aromatics_like"/>
    <property type="match status" value="1"/>
</dbReference>
<keyword evidence="4" id="KW-0804">Transcription</keyword>
<dbReference type="SUPFAM" id="SSF46785">
    <property type="entry name" value="Winged helix' DNA-binding domain"/>
    <property type="match status" value="1"/>
</dbReference>
<dbReference type="InterPro" id="IPR000847">
    <property type="entry name" value="LysR_HTH_N"/>
</dbReference>
<keyword evidence="7" id="KW-1185">Reference proteome</keyword>
<dbReference type="Pfam" id="PF00126">
    <property type="entry name" value="HTH_1"/>
    <property type="match status" value="1"/>
</dbReference>
<dbReference type="AlphaFoldDB" id="A0A7X3MP49"/>
<dbReference type="PROSITE" id="PS50931">
    <property type="entry name" value="HTH_LYSR"/>
    <property type="match status" value="1"/>
</dbReference>
<evidence type="ECO:0000313" key="7">
    <source>
        <dbReference type="Proteomes" id="UP000436483"/>
    </source>
</evidence>
<comment type="similarity">
    <text evidence="1">Belongs to the LysR transcriptional regulatory family.</text>
</comment>
<dbReference type="GO" id="GO:0032993">
    <property type="term" value="C:protein-DNA complex"/>
    <property type="evidence" value="ECO:0007669"/>
    <property type="project" value="TreeGrafter"/>
</dbReference>
<reference evidence="6 7" key="1">
    <citation type="submission" date="2019-12" db="EMBL/GenBank/DDBJ databases">
        <authorList>
            <person name="Yuan C.-G."/>
        </authorList>
    </citation>
    <scope>NUCLEOTIDE SEQUENCE [LARGE SCALE GENOMIC DNA]</scope>
    <source>
        <strain evidence="6 7">KCTC 23863</strain>
    </source>
</reference>
<dbReference type="PANTHER" id="PTHR30346">
    <property type="entry name" value="TRANSCRIPTIONAL DUAL REGULATOR HCAR-RELATED"/>
    <property type="match status" value="1"/>
</dbReference>
<dbReference type="Pfam" id="PF03466">
    <property type="entry name" value="LysR_substrate"/>
    <property type="match status" value="1"/>
</dbReference>
<organism evidence="6 7">
    <name type="scientific">Microvirga makkahensis</name>
    <dbReference type="NCBI Taxonomy" id="1128670"/>
    <lineage>
        <taxon>Bacteria</taxon>
        <taxon>Pseudomonadati</taxon>
        <taxon>Pseudomonadota</taxon>
        <taxon>Alphaproteobacteria</taxon>
        <taxon>Hyphomicrobiales</taxon>
        <taxon>Methylobacteriaceae</taxon>
        <taxon>Microvirga</taxon>
    </lineage>
</organism>
<name>A0A7X3MP49_9HYPH</name>
<proteinExistence type="inferred from homology"/>
<evidence type="ECO:0000256" key="2">
    <source>
        <dbReference type="ARBA" id="ARBA00023015"/>
    </source>
</evidence>
<dbReference type="RefSeq" id="WP_160883093.1">
    <property type="nucleotide sequence ID" value="NZ_WURB01000002.1"/>
</dbReference>
<dbReference type="InterPro" id="IPR036390">
    <property type="entry name" value="WH_DNA-bd_sf"/>
</dbReference>
<comment type="caution">
    <text evidence="6">The sequence shown here is derived from an EMBL/GenBank/DDBJ whole genome shotgun (WGS) entry which is preliminary data.</text>
</comment>
<dbReference type="GO" id="GO:0003700">
    <property type="term" value="F:DNA-binding transcription factor activity"/>
    <property type="evidence" value="ECO:0007669"/>
    <property type="project" value="InterPro"/>
</dbReference>
<dbReference type="Proteomes" id="UP000436483">
    <property type="component" value="Unassembled WGS sequence"/>
</dbReference>